<evidence type="ECO:0000313" key="3">
    <source>
        <dbReference type="Proteomes" id="UP000494115"/>
    </source>
</evidence>
<feature type="domain" description="NIPSNAP" evidence="1">
    <location>
        <begin position="4"/>
        <end position="106"/>
    </location>
</feature>
<reference evidence="2 3" key="1">
    <citation type="submission" date="2020-04" db="EMBL/GenBank/DDBJ databases">
        <authorList>
            <person name="De Canck E."/>
        </authorList>
    </citation>
    <scope>NUCLEOTIDE SEQUENCE [LARGE SCALE GENOMIC DNA]</scope>
    <source>
        <strain evidence="2 3">LMG 28138</strain>
    </source>
</reference>
<accession>A0A6S7CIM0</accession>
<name>A0A6S7CIM0_9BURK</name>
<sequence>MIIELRVYHCIPGRLPQLHQRFANVTLKLFEKHGIEPIGFWTNYVGPTNQTLTYMLRWASLAEQETRWANFLKDPEWIEQRSKSEENGPLVDHIENSFLAPTAYSPMQ</sequence>
<dbReference type="RefSeq" id="WP_175105571.1">
    <property type="nucleotide sequence ID" value="NZ_CADIKM010000013.1"/>
</dbReference>
<keyword evidence="3" id="KW-1185">Reference proteome</keyword>
<proteinExistence type="predicted"/>
<dbReference type="InterPro" id="IPR012577">
    <property type="entry name" value="NIPSNAP"/>
</dbReference>
<dbReference type="InterPro" id="IPR011008">
    <property type="entry name" value="Dimeric_a/b-barrel"/>
</dbReference>
<dbReference type="Gene3D" id="3.30.70.100">
    <property type="match status" value="1"/>
</dbReference>
<organism evidence="2 3">
    <name type="scientific">Pararobbsia alpina</name>
    <dbReference type="NCBI Taxonomy" id="621374"/>
    <lineage>
        <taxon>Bacteria</taxon>
        <taxon>Pseudomonadati</taxon>
        <taxon>Pseudomonadota</taxon>
        <taxon>Betaproteobacteria</taxon>
        <taxon>Burkholderiales</taxon>
        <taxon>Burkholderiaceae</taxon>
        <taxon>Pararobbsia</taxon>
    </lineage>
</organism>
<dbReference type="SUPFAM" id="SSF54909">
    <property type="entry name" value="Dimeric alpha+beta barrel"/>
    <property type="match status" value="1"/>
</dbReference>
<dbReference type="EMBL" id="CADIKM010000013">
    <property type="protein sequence ID" value="CAB3790838.1"/>
    <property type="molecule type" value="Genomic_DNA"/>
</dbReference>
<dbReference type="Proteomes" id="UP000494115">
    <property type="component" value="Unassembled WGS sequence"/>
</dbReference>
<dbReference type="AlphaFoldDB" id="A0A6S7CIM0"/>
<protein>
    <recommendedName>
        <fullName evidence="1">NIPSNAP domain-containing protein</fullName>
    </recommendedName>
</protein>
<dbReference type="Pfam" id="PF07978">
    <property type="entry name" value="NIPSNAP"/>
    <property type="match status" value="1"/>
</dbReference>
<evidence type="ECO:0000259" key="1">
    <source>
        <dbReference type="Pfam" id="PF07978"/>
    </source>
</evidence>
<gene>
    <name evidence="2" type="ORF">LMG28138_03036</name>
</gene>
<evidence type="ECO:0000313" key="2">
    <source>
        <dbReference type="EMBL" id="CAB3790838.1"/>
    </source>
</evidence>